<comment type="caution">
    <text evidence="10">The sequence shown here is derived from an EMBL/GenBank/DDBJ whole genome shotgun (WGS) entry which is preliminary data.</text>
</comment>
<accession>A0A6N7XPU3</accession>
<evidence type="ECO:0000256" key="1">
    <source>
        <dbReference type="ARBA" id="ARBA00004651"/>
    </source>
</evidence>
<dbReference type="GO" id="GO:0015421">
    <property type="term" value="F:ABC-type oligopeptide transporter activity"/>
    <property type="evidence" value="ECO:0007669"/>
    <property type="project" value="TreeGrafter"/>
</dbReference>
<feature type="domain" description="ABC transporter" evidence="8">
    <location>
        <begin position="320"/>
        <end position="542"/>
    </location>
</feature>
<dbReference type="PANTHER" id="PTHR43394">
    <property type="entry name" value="ATP-DEPENDENT PERMEASE MDL1, MITOCHONDRIAL"/>
    <property type="match status" value="1"/>
</dbReference>
<dbReference type="InterPro" id="IPR003439">
    <property type="entry name" value="ABC_transporter-like_ATP-bd"/>
</dbReference>
<feature type="domain" description="ABC transmembrane type-1" evidence="9">
    <location>
        <begin position="16"/>
        <end position="298"/>
    </location>
</feature>
<dbReference type="SUPFAM" id="SSF52540">
    <property type="entry name" value="P-loop containing nucleoside triphosphate hydrolases"/>
    <property type="match status" value="1"/>
</dbReference>
<evidence type="ECO:0000256" key="3">
    <source>
        <dbReference type="ARBA" id="ARBA00022741"/>
    </source>
</evidence>
<evidence type="ECO:0000313" key="10">
    <source>
        <dbReference type="EMBL" id="MST72006.1"/>
    </source>
</evidence>
<dbReference type="Proteomes" id="UP000469325">
    <property type="component" value="Unassembled WGS sequence"/>
</dbReference>
<dbReference type="GO" id="GO:0005524">
    <property type="term" value="F:ATP binding"/>
    <property type="evidence" value="ECO:0007669"/>
    <property type="project" value="UniProtKB-KW"/>
</dbReference>
<dbReference type="InterPro" id="IPR011527">
    <property type="entry name" value="ABC1_TM_dom"/>
</dbReference>
<feature type="transmembrane region" description="Helical" evidence="7">
    <location>
        <begin position="239"/>
        <end position="259"/>
    </location>
</feature>
<dbReference type="GO" id="GO:0016887">
    <property type="term" value="F:ATP hydrolysis activity"/>
    <property type="evidence" value="ECO:0007669"/>
    <property type="project" value="InterPro"/>
</dbReference>
<feature type="transmembrane region" description="Helical" evidence="7">
    <location>
        <begin position="48"/>
        <end position="68"/>
    </location>
</feature>
<dbReference type="PROSITE" id="PS50893">
    <property type="entry name" value="ABC_TRANSPORTER_2"/>
    <property type="match status" value="1"/>
</dbReference>
<keyword evidence="2 7" id="KW-0812">Transmembrane</keyword>
<feature type="transmembrane region" description="Helical" evidence="7">
    <location>
        <begin position="125"/>
        <end position="148"/>
    </location>
</feature>
<dbReference type="SMART" id="SM00382">
    <property type="entry name" value="AAA"/>
    <property type="match status" value="1"/>
</dbReference>
<evidence type="ECO:0000259" key="8">
    <source>
        <dbReference type="PROSITE" id="PS50893"/>
    </source>
</evidence>
<dbReference type="InterPro" id="IPR017871">
    <property type="entry name" value="ABC_transporter-like_CS"/>
</dbReference>
<dbReference type="SUPFAM" id="SSF90123">
    <property type="entry name" value="ABC transporter transmembrane region"/>
    <property type="match status" value="1"/>
</dbReference>
<dbReference type="PROSITE" id="PS50929">
    <property type="entry name" value="ABC_TM1F"/>
    <property type="match status" value="1"/>
</dbReference>
<feature type="transmembrane region" description="Helical" evidence="7">
    <location>
        <begin position="12"/>
        <end position="36"/>
    </location>
</feature>
<dbReference type="EMBL" id="VUNC01000001">
    <property type="protein sequence ID" value="MST72006.1"/>
    <property type="molecule type" value="Genomic_DNA"/>
</dbReference>
<keyword evidence="4 10" id="KW-0067">ATP-binding</keyword>
<dbReference type="PANTHER" id="PTHR43394:SF1">
    <property type="entry name" value="ATP-BINDING CASSETTE SUB-FAMILY B MEMBER 10, MITOCHONDRIAL"/>
    <property type="match status" value="1"/>
</dbReference>
<organism evidence="10 11">
    <name type="scientific">Olsenella porci</name>
    <dbReference type="NCBI Taxonomy" id="2652279"/>
    <lineage>
        <taxon>Bacteria</taxon>
        <taxon>Bacillati</taxon>
        <taxon>Actinomycetota</taxon>
        <taxon>Coriobacteriia</taxon>
        <taxon>Coriobacteriales</taxon>
        <taxon>Atopobiaceae</taxon>
        <taxon>Olsenella</taxon>
    </lineage>
</organism>
<evidence type="ECO:0000256" key="6">
    <source>
        <dbReference type="ARBA" id="ARBA00023136"/>
    </source>
</evidence>
<evidence type="ECO:0000256" key="2">
    <source>
        <dbReference type="ARBA" id="ARBA00022692"/>
    </source>
</evidence>
<dbReference type="Gene3D" id="3.40.50.300">
    <property type="entry name" value="P-loop containing nucleotide triphosphate hydrolases"/>
    <property type="match status" value="1"/>
</dbReference>
<dbReference type="PROSITE" id="PS00211">
    <property type="entry name" value="ABC_TRANSPORTER_1"/>
    <property type="match status" value="1"/>
</dbReference>
<sequence>MWRLLGLTRPMAGVMLLAIACGVLGFCCATFLPVVATRFALDALAGSLPPMGAVAGALVGLAVARGALHYAEQTCNHYIAFKLLAHVRDLVFGKLRELAPAKLAGHDRGSLVSTITSDVELLEVFFAHTISPVSIAVVMAVVMTAFLAGISPKVALVALVGYLCVGVGMPLLGAHLSADAGRVTRAQAGRLSGIVLDSLRGLSQVLQFGAGDARMGLIDDESRRLSDAQGRLSSASSTVAAASGALIMLFSLAVMFLGGSLVVSGEMTVDGMAIATVAVMGSFGPFVALANLGTTLQGTIASGARILAILDEEPAVAEVTDGEDIEFSGTSAHGVGFSYGGEEVLDNVSLEVPQGKVVGIEGRSGSGKSTLCRLFMRFWDVDRGSIALSGTRVDVINTRSLRASEGLVEQDTFLFHGSIRDNLLVARPDATQEKIEAACRAASVRDFIVGLPKGYDTMVGELGDTLSGGERQRLGLARAFLHDAPFLILDEPTSNLDSLNEGVVLRSIARLHGSRTVLLVSHRPSTMAVADQTYSMDSGRVS</sequence>
<dbReference type="InterPro" id="IPR027417">
    <property type="entry name" value="P-loop_NTPase"/>
</dbReference>
<reference evidence="10 11" key="1">
    <citation type="submission" date="2019-08" db="EMBL/GenBank/DDBJ databases">
        <title>In-depth cultivation of the pig gut microbiome towards novel bacterial diversity and tailored functional studies.</title>
        <authorList>
            <person name="Wylensek D."/>
            <person name="Hitch T.C.A."/>
            <person name="Clavel T."/>
        </authorList>
    </citation>
    <scope>NUCLEOTIDE SEQUENCE [LARGE SCALE GENOMIC DNA]</scope>
    <source>
        <strain evidence="10 11">CA-Schmier-601-WT-1</strain>
    </source>
</reference>
<dbReference type="Gene3D" id="1.20.1560.10">
    <property type="entry name" value="ABC transporter type 1, transmembrane domain"/>
    <property type="match status" value="1"/>
</dbReference>
<dbReference type="InterPro" id="IPR039421">
    <property type="entry name" value="Type_1_exporter"/>
</dbReference>
<dbReference type="InterPro" id="IPR036640">
    <property type="entry name" value="ABC1_TM_sf"/>
</dbReference>
<dbReference type="GO" id="GO:0005886">
    <property type="term" value="C:plasma membrane"/>
    <property type="evidence" value="ECO:0007669"/>
    <property type="project" value="UniProtKB-SubCell"/>
</dbReference>
<evidence type="ECO:0000256" key="7">
    <source>
        <dbReference type="SAM" id="Phobius"/>
    </source>
</evidence>
<dbReference type="InterPro" id="IPR003593">
    <property type="entry name" value="AAA+_ATPase"/>
</dbReference>
<evidence type="ECO:0000256" key="4">
    <source>
        <dbReference type="ARBA" id="ARBA00022840"/>
    </source>
</evidence>
<name>A0A6N7XPU3_9ACTN</name>
<evidence type="ECO:0000259" key="9">
    <source>
        <dbReference type="PROSITE" id="PS50929"/>
    </source>
</evidence>
<dbReference type="AlphaFoldDB" id="A0A6N7XPU3"/>
<feature type="transmembrane region" description="Helical" evidence="7">
    <location>
        <begin position="271"/>
        <end position="292"/>
    </location>
</feature>
<evidence type="ECO:0000313" key="11">
    <source>
        <dbReference type="Proteomes" id="UP000469325"/>
    </source>
</evidence>
<dbReference type="PROSITE" id="PS51257">
    <property type="entry name" value="PROKAR_LIPOPROTEIN"/>
    <property type="match status" value="1"/>
</dbReference>
<comment type="subcellular location">
    <subcellularLocation>
        <location evidence="1">Cell membrane</location>
        <topology evidence="1">Multi-pass membrane protein</topology>
    </subcellularLocation>
</comment>
<gene>
    <name evidence="10" type="ORF">FYJ68_02620</name>
</gene>
<evidence type="ECO:0000256" key="5">
    <source>
        <dbReference type="ARBA" id="ARBA00022989"/>
    </source>
</evidence>
<protein>
    <submittedName>
        <fullName evidence="10">ABC transporter ATP-binding protein</fullName>
    </submittedName>
</protein>
<dbReference type="Pfam" id="PF00664">
    <property type="entry name" value="ABC_membrane"/>
    <property type="match status" value="1"/>
</dbReference>
<dbReference type="Pfam" id="PF00005">
    <property type="entry name" value="ABC_tran"/>
    <property type="match status" value="1"/>
</dbReference>
<keyword evidence="11" id="KW-1185">Reference proteome</keyword>
<keyword evidence="3" id="KW-0547">Nucleotide-binding</keyword>
<feature type="transmembrane region" description="Helical" evidence="7">
    <location>
        <begin position="154"/>
        <end position="176"/>
    </location>
</feature>
<keyword evidence="6 7" id="KW-0472">Membrane</keyword>
<keyword evidence="5 7" id="KW-1133">Transmembrane helix</keyword>
<proteinExistence type="predicted"/>